<protein>
    <submittedName>
        <fullName evidence="2">Retrovirus-related Pol polyprotein from transposon TNT 1-94</fullName>
    </submittedName>
</protein>
<dbReference type="Pfam" id="PF07727">
    <property type="entry name" value="RVT_2"/>
    <property type="match status" value="1"/>
</dbReference>
<dbReference type="AlphaFoldDB" id="A0ABD1NTJ5"/>
<evidence type="ECO:0000259" key="1">
    <source>
        <dbReference type="Pfam" id="PF07727"/>
    </source>
</evidence>
<evidence type="ECO:0000313" key="2">
    <source>
        <dbReference type="EMBL" id="KAL2454952.1"/>
    </source>
</evidence>
<dbReference type="Proteomes" id="UP001604336">
    <property type="component" value="Unassembled WGS sequence"/>
</dbReference>
<organism evidence="2 3">
    <name type="scientific">Abeliophyllum distichum</name>
    <dbReference type="NCBI Taxonomy" id="126358"/>
    <lineage>
        <taxon>Eukaryota</taxon>
        <taxon>Viridiplantae</taxon>
        <taxon>Streptophyta</taxon>
        <taxon>Embryophyta</taxon>
        <taxon>Tracheophyta</taxon>
        <taxon>Spermatophyta</taxon>
        <taxon>Magnoliopsida</taxon>
        <taxon>eudicotyledons</taxon>
        <taxon>Gunneridae</taxon>
        <taxon>Pentapetalae</taxon>
        <taxon>asterids</taxon>
        <taxon>lamiids</taxon>
        <taxon>Lamiales</taxon>
        <taxon>Oleaceae</taxon>
        <taxon>Forsythieae</taxon>
        <taxon>Abeliophyllum</taxon>
    </lineage>
</organism>
<comment type="caution">
    <text evidence="2">The sequence shown here is derived from an EMBL/GenBank/DDBJ whole genome shotgun (WGS) entry which is preliminary data.</text>
</comment>
<evidence type="ECO:0000313" key="3">
    <source>
        <dbReference type="Proteomes" id="UP001604336"/>
    </source>
</evidence>
<keyword evidence="3" id="KW-1185">Reference proteome</keyword>
<dbReference type="InterPro" id="IPR013103">
    <property type="entry name" value="RVT_2"/>
</dbReference>
<dbReference type="EMBL" id="JBFOLK010000239">
    <property type="protein sequence ID" value="KAL2454952.1"/>
    <property type="molecule type" value="Genomic_DNA"/>
</dbReference>
<reference evidence="3" key="1">
    <citation type="submission" date="2024-07" db="EMBL/GenBank/DDBJ databases">
        <title>Two chromosome-level genome assemblies of Korean endemic species Abeliophyllum distichum and Forsythia ovata (Oleaceae).</title>
        <authorList>
            <person name="Jang H."/>
        </authorList>
    </citation>
    <scope>NUCLEOTIDE SEQUENCE [LARGE SCALE GENOMIC DNA]</scope>
</reference>
<dbReference type="PANTHER" id="PTHR11439">
    <property type="entry name" value="GAG-POL-RELATED RETROTRANSPOSON"/>
    <property type="match status" value="1"/>
</dbReference>
<gene>
    <name evidence="2" type="ORF">Adt_47548</name>
</gene>
<accession>A0ABD1NTJ5</accession>
<sequence>MEFLKRNNTWILVPKPKNKSLVDCKWIFKVKEGVSDKEPLRFKARLVAKGFSQKHGIDYNEIFSPVVKYTTIRVLLALVAQHDWEIEQMDVKTAFLHGDLDETIHMMQPEGPDVAHAISTLSRFMANPGPEHWEALKWLLRYLKDSQSAIHLCKNPVFHERTKHIDVKLHFIRDIVSKELLYLEKIPTQFNPSDMGTKVILLLNLFDIKVEILLGHLLTIAVMTNRIPFNRAMMKWASSPIAVIQSHCLIISAQTQETQLEGTGPKCVTV</sequence>
<dbReference type="CDD" id="cd09272">
    <property type="entry name" value="RNase_HI_RT_Ty1"/>
    <property type="match status" value="1"/>
</dbReference>
<name>A0ABD1NTJ5_9LAMI</name>
<feature type="domain" description="Reverse transcriptase Ty1/copia-type" evidence="1">
    <location>
        <begin position="7"/>
        <end position="113"/>
    </location>
</feature>
<proteinExistence type="predicted"/>